<evidence type="ECO:0000313" key="6">
    <source>
        <dbReference type="Proteomes" id="UP001500620"/>
    </source>
</evidence>
<dbReference type="EMBL" id="BAABAT010000051">
    <property type="protein sequence ID" value="GAA4262351.1"/>
    <property type="molecule type" value="Genomic_DNA"/>
</dbReference>
<keyword evidence="3" id="KW-0520">NAD</keyword>
<evidence type="ECO:0000256" key="3">
    <source>
        <dbReference type="ARBA" id="ARBA00023027"/>
    </source>
</evidence>
<evidence type="ECO:0000259" key="4">
    <source>
        <dbReference type="SMART" id="SM00822"/>
    </source>
</evidence>
<keyword evidence="6" id="KW-1185">Reference proteome</keyword>
<dbReference type="Gene3D" id="3.40.50.720">
    <property type="entry name" value="NAD(P)-binding Rossmann-like Domain"/>
    <property type="match status" value="1"/>
</dbReference>
<dbReference type="PRINTS" id="PR00081">
    <property type="entry name" value="GDHRDH"/>
</dbReference>
<dbReference type="SMART" id="SM00822">
    <property type="entry name" value="PKS_KR"/>
    <property type="match status" value="1"/>
</dbReference>
<feature type="domain" description="Ketoreductase" evidence="4">
    <location>
        <begin position="4"/>
        <end position="177"/>
    </location>
</feature>
<gene>
    <name evidence="5" type="ORF">GCM10022255_098650</name>
</gene>
<dbReference type="RefSeq" id="WP_345139801.1">
    <property type="nucleotide sequence ID" value="NZ_BAABAT010000051.1"/>
</dbReference>
<name>A0ABP8DRA3_9ACTN</name>
<accession>A0ABP8DRA3</accession>
<evidence type="ECO:0000256" key="2">
    <source>
        <dbReference type="ARBA" id="ARBA00023002"/>
    </source>
</evidence>
<keyword evidence="2" id="KW-0560">Oxidoreductase</keyword>
<comment type="similarity">
    <text evidence="1">Belongs to the short-chain dehydrogenases/reductases (SDR) family.</text>
</comment>
<evidence type="ECO:0000256" key="1">
    <source>
        <dbReference type="ARBA" id="ARBA00006484"/>
    </source>
</evidence>
<dbReference type="Proteomes" id="UP001500620">
    <property type="component" value="Unassembled WGS sequence"/>
</dbReference>
<proteinExistence type="inferred from homology"/>
<dbReference type="InterPro" id="IPR002347">
    <property type="entry name" value="SDR_fam"/>
</dbReference>
<evidence type="ECO:0000313" key="5">
    <source>
        <dbReference type="EMBL" id="GAA4262351.1"/>
    </source>
</evidence>
<dbReference type="InterPro" id="IPR057326">
    <property type="entry name" value="KR_dom"/>
</dbReference>
<reference evidence="6" key="1">
    <citation type="journal article" date="2019" name="Int. J. Syst. Evol. Microbiol.">
        <title>The Global Catalogue of Microorganisms (GCM) 10K type strain sequencing project: providing services to taxonomists for standard genome sequencing and annotation.</title>
        <authorList>
            <consortium name="The Broad Institute Genomics Platform"/>
            <consortium name="The Broad Institute Genome Sequencing Center for Infectious Disease"/>
            <person name="Wu L."/>
            <person name="Ma J."/>
        </authorList>
    </citation>
    <scope>NUCLEOTIDE SEQUENCE [LARGE SCALE GENOMIC DNA]</scope>
    <source>
        <strain evidence="6">JCM 17441</strain>
    </source>
</reference>
<protein>
    <submittedName>
        <fullName evidence="5">SDR family oxidoreductase</fullName>
    </submittedName>
</protein>
<comment type="caution">
    <text evidence="5">The sequence shown here is derived from an EMBL/GenBank/DDBJ whole genome shotgun (WGS) entry which is preliminary data.</text>
</comment>
<organism evidence="5 6">
    <name type="scientific">Dactylosporangium darangshiense</name>
    <dbReference type="NCBI Taxonomy" id="579108"/>
    <lineage>
        <taxon>Bacteria</taxon>
        <taxon>Bacillati</taxon>
        <taxon>Actinomycetota</taxon>
        <taxon>Actinomycetes</taxon>
        <taxon>Micromonosporales</taxon>
        <taxon>Micromonosporaceae</taxon>
        <taxon>Dactylosporangium</taxon>
    </lineage>
</organism>
<dbReference type="PANTHER" id="PTHR24321">
    <property type="entry name" value="DEHYDROGENASES, SHORT CHAIN"/>
    <property type="match status" value="1"/>
</dbReference>
<dbReference type="PANTHER" id="PTHR24321:SF8">
    <property type="entry name" value="ESTRADIOL 17-BETA-DEHYDROGENASE 8-RELATED"/>
    <property type="match status" value="1"/>
</dbReference>
<sequence length="232" mass="23329">MSERTAVVTGGTRGFGRGIAGALGAAGYRVVTVARGEQADVVADAAEPGVAEKVIAEHVPSVLVLNAGAVPHTAALPEQTWETFTRPWEVDARQAFEWCRAALRQPLRPGSLVVAVSSGAALGGSPLSGGYAGAKAMVRFLARYADEEAARAGLGIRFVALLPGLSPGTAVGNAGAAAYAGRQGIDLAEFTAKLGPVVTPEVIGAAVAGLARDPAAAEIAYTVSAEGLSGLK</sequence>
<dbReference type="InterPro" id="IPR036291">
    <property type="entry name" value="NAD(P)-bd_dom_sf"/>
</dbReference>
<dbReference type="SUPFAM" id="SSF51735">
    <property type="entry name" value="NAD(P)-binding Rossmann-fold domains"/>
    <property type="match status" value="1"/>
</dbReference>
<dbReference type="Pfam" id="PF13561">
    <property type="entry name" value="adh_short_C2"/>
    <property type="match status" value="1"/>
</dbReference>